<dbReference type="InterPro" id="IPR036390">
    <property type="entry name" value="WH_DNA-bd_sf"/>
</dbReference>
<dbReference type="GO" id="GO:0006511">
    <property type="term" value="P:ubiquitin-dependent protein catabolic process"/>
    <property type="evidence" value="ECO:0007669"/>
    <property type="project" value="TreeGrafter"/>
</dbReference>
<dbReference type="Pfam" id="PF01399">
    <property type="entry name" value="PCI"/>
    <property type="match status" value="1"/>
</dbReference>
<dbReference type="Proteomes" id="UP001172673">
    <property type="component" value="Unassembled WGS sequence"/>
</dbReference>
<dbReference type="InterPro" id="IPR000717">
    <property type="entry name" value="PCI_dom"/>
</dbReference>
<accession>A0AA39CKT8</accession>
<name>A0AA39CKT8_9EURO</name>
<dbReference type="SUPFAM" id="SSF46785">
    <property type="entry name" value="Winged helix' DNA-binding domain"/>
    <property type="match status" value="1"/>
</dbReference>
<comment type="caution">
    <text evidence="4">The sequence shown here is derived from an EMBL/GenBank/DDBJ whole genome shotgun (WGS) entry which is preliminary data.</text>
</comment>
<evidence type="ECO:0000313" key="5">
    <source>
        <dbReference type="Proteomes" id="UP001172673"/>
    </source>
</evidence>
<evidence type="ECO:0000256" key="2">
    <source>
        <dbReference type="ARBA" id="ARBA00022942"/>
    </source>
</evidence>
<dbReference type="InterPro" id="IPR040798">
    <property type="entry name" value="Rpn9_C"/>
</dbReference>
<dbReference type="GO" id="GO:0008541">
    <property type="term" value="C:proteasome regulatory particle, lid subcomplex"/>
    <property type="evidence" value="ECO:0007669"/>
    <property type="project" value="TreeGrafter"/>
</dbReference>
<protein>
    <submittedName>
        <fullName evidence="4">26S proteasome regulatory subunit</fullName>
    </submittedName>
</protein>
<evidence type="ECO:0000256" key="1">
    <source>
        <dbReference type="ARBA" id="ARBA00006207"/>
    </source>
</evidence>
<dbReference type="AlphaFoldDB" id="A0AA39CKT8"/>
<dbReference type="GO" id="GO:0005634">
    <property type="term" value="C:nucleus"/>
    <property type="evidence" value="ECO:0007669"/>
    <property type="project" value="TreeGrafter"/>
</dbReference>
<dbReference type="EMBL" id="JAPDRK010000006">
    <property type="protein sequence ID" value="KAJ9611581.1"/>
    <property type="molecule type" value="Genomic_DNA"/>
</dbReference>
<dbReference type="SMART" id="SM00088">
    <property type="entry name" value="PINT"/>
    <property type="match status" value="1"/>
</dbReference>
<keyword evidence="2 4" id="KW-0647">Proteasome</keyword>
<gene>
    <name evidence="4" type="primary">RPN9</name>
    <name evidence="4" type="ORF">H2200_004765</name>
</gene>
<proteinExistence type="inferred from homology"/>
<dbReference type="PANTHER" id="PTHR10539">
    <property type="entry name" value="26S PROTEASOME NON-ATPASE REGULATORY SUBUNIT 13"/>
    <property type="match status" value="1"/>
</dbReference>
<feature type="domain" description="PCI" evidence="3">
    <location>
        <begin position="178"/>
        <end position="347"/>
    </location>
</feature>
<keyword evidence="5" id="KW-1185">Reference proteome</keyword>
<sequence>MSKQDPEAISNFLREQQNEAPEDFQATFFEFEDLWDRKLWHQLTDSLWEYFKNPASEKQRLPIYNTFIISFADKINQLKLVKLALSAAAEIEDDTERSKFLQTLAERVDKPDSEEAHVYTITELASVYLRLGETAKAREQLDKAQKTLDQFDFVENVVHASFYRVNADYFQAESDYTSYYRNSLLYLACIDEQKDLSQDERTHRAYDLAIAALVSDQIYNFGELLLHPILESLRSPPKNAWLRDLLFAFNRGDLAKFDRLSDNLSKDKTLQAHRDFLWQKINLAALTELVFKRPPHDRAMTFKTISQETKVKPDEIEHLLMKALSLGLLRGKIDQVAEVARINWVQPKVLERGQIQGMLDRLKEWDSNVSDLGHWIEGVGKDVWAS</sequence>
<dbReference type="Pfam" id="PF22037">
    <property type="entry name" value="PSD13_N"/>
    <property type="match status" value="1"/>
</dbReference>
<dbReference type="GO" id="GO:0005829">
    <property type="term" value="C:cytosol"/>
    <property type="evidence" value="ECO:0007669"/>
    <property type="project" value="TreeGrafter"/>
</dbReference>
<dbReference type="PROSITE" id="PS50250">
    <property type="entry name" value="PCI"/>
    <property type="match status" value="1"/>
</dbReference>
<dbReference type="GO" id="GO:0005198">
    <property type="term" value="F:structural molecule activity"/>
    <property type="evidence" value="ECO:0007669"/>
    <property type="project" value="TreeGrafter"/>
</dbReference>
<dbReference type="InterPro" id="IPR035298">
    <property type="entry name" value="PSMD13"/>
</dbReference>
<evidence type="ECO:0000313" key="4">
    <source>
        <dbReference type="EMBL" id="KAJ9611581.1"/>
    </source>
</evidence>
<dbReference type="InterPro" id="IPR054179">
    <property type="entry name" value="PSD13_N"/>
</dbReference>
<reference evidence="4" key="1">
    <citation type="submission" date="2022-10" db="EMBL/GenBank/DDBJ databases">
        <title>Culturing micro-colonial fungi from biological soil crusts in the Mojave desert and describing Neophaeococcomyces mojavensis, and introducing the new genera and species Taxawa tesnikishii.</title>
        <authorList>
            <person name="Kurbessoian T."/>
            <person name="Stajich J.E."/>
        </authorList>
    </citation>
    <scope>NUCLEOTIDE SEQUENCE</scope>
    <source>
        <strain evidence="4">TK_41</strain>
    </source>
</reference>
<dbReference type="Pfam" id="PF18261">
    <property type="entry name" value="Rpn9_C"/>
    <property type="match status" value="1"/>
</dbReference>
<dbReference type="PANTHER" id="PTHR10539:SF0">
    <property type="entry name" value="26S PROTEASOME NON-ATPASE REGULATORY SUBUNIT 13"/>
    <property type="match status" value="1"/>
</dbReference>
<organism evidence="4 5">
    <name type="scientific">Cladophialophora chaetospira</name>
    <dbReference type="NCBI Taxonomy" id="386627"/>
    <lineage>
        <taxon>Eukaryota</taxon>
        <taxon>Fungi</taxon>
        <taxon>Dikarya</taxon>
        <taxon>Ascomycota</taxon>
        <taxon>Pezizomycotina</taxon>
        <taxon>Eurotiomycetes</taxon>
        <taxon>Chaetothyriomycetidae</taxon>
        <taxon>Chaetothyriales</taxon>
        <taxon>Herpotrichiellaceae</taxon>
        <taxon>Cladophialophora</taxon>
    </lineage>
</organism>
<evidence type="ECO:0000259" key="3">
    <source>
        <dbReference type="PROSITE" id="PS50250"/>
    </source>
</evidence>
<comment type="similarity">
    <text evidence="1">Belongs to the proteasome subunit S11 family.</text>
</comment>